<comment type="caution">
    <text evidence="1">The sequence shown here is derived from an EMBL/GenBank/DDBJ whole genome shotgun (WGS) entry which is preliminary data.</text>
</comment>
<evidence type="ECO:0000313" key="2">
    <source>
        <dbReference type="Proteomes" id="UP000467841"/>
    </source>
</evidence>
<name>A0A6D2KK49_9BRAS</name>
<protein>
    <submittedName>
        <fullName evidence="1">Uncharacterized protein</fullName>
    </submittedName>
</protein>
<gene>
    <name evidence="1" type="ORF">MERR_LOCUS44511</name>
</gene>
<proteinExistence type="predicted"/>
<organism evidence="1 2">
    <name type="scientific">Microthlaspi erraticum</name>
    <dbReference type="NCBI Taxonomy" id="1685480"/>
    <lineage>
        <taxon>Eukaryota</taxon>
        <taxon>Viridiplantae</taxon>
        <taxon>Streptophyta</taxon>
        <taxon>Embryophyta</taxon>
        <taxon>Tracheophyta</taxon>
        <taxon>Spermatophyta</taxon>
        <taxon>Magnoliopsida</taxon>
        <taxon>eudicotyledons</taxon>
        <taxon>Gunneridae</taxon>
        <taxon>Pentapetalae</taxon>
        <taxon>rosids</taxon>
        <taxon>malvids</taxon>
        <taxon>Brassicales</taxon>
        <taxon>Brassicaceae</taxon>
        <taxon>Coluteocarpeae</taxon>
        <taxon>Microthlaspi</taxon>
    </lineage>
</organism>
<accession>A0A6D2KK49</accession>
<dbReference type="EMBL" id="CACVBM020001684">
    <property type="protein sequence ID" value="CAA7057275.1"/>
    <property type="molecule type" value="Genomic_DNA"/>
</dbReference>
<reference evidence="1" key="1">
    <citation type="submission" date="2020-01" db="EMBL/GenBank/DDBJ databases">
        <authorList>
            <person name="Mishra B."/>
        </authorList>
    </citation>
    <scope>NUCLEOTIDE SEQUENCE [LARGE SCALE GENOMIC DNA]</scope>
</reference>
<dbReference type="Proteomes" id="UP000467841">
    <property type="component" value="Unassembled WGS sequence"/>
</dbReference>
<dbReference type="AlphaFoldDB" id="A0A6D2KK49"/>
<keyword evidence="2" id="KW-1185">Reference proteome</keyword>
<evidence type="ECO:0000313" key="1">
    <source>
        <dbReference type="EMBL" id="CAA7057275.1"/>
    </source>
</evidence>
<sequence length="233" mass="24885">MSRDGYDIRLDESLGDQVRISCVVALRGRVCGLCDVFCWDSSGESPKIKFKECSRLLFGEFSSSEAAEEKSGVFGEIFEFYCSSGTVHRVLFTGYCSSGTVHRGIVHRGYCSSSGFPHCSLSFLQFQSIVKSLDGFRTVRIARLSIIPFSYKRFRDGRRLEVVAREGAVLEAVVGRARGRGQVVDFPADSGESVAPSVAIASVTQSISMASDASVGLGAGAAPGWGGAPAQGP</sequence>